<protein>
    <submittedName>
        <fullName evidence="5">Tetratricopeptide repeat protein</fullName>
    </submittedName>
</protein>
<dbReference type="InterPro" id="IPR007730">
    <property type="entry name" value="SPOR-like_dom"/>
</dbReference>
<comment type="caution">
    <text evidence="5">The sequence shown here is derived from an EMBL/GenBank/DDBJ whole genome shotgun (WGS) entry which is preliminary data.</text>
</comment>
<dbReference type="Gene3D" id="1.25.40.10">
    <property type="entry name" value="Tetratricopeptide repeat domain"/>
    <property type="match status" value="1"/>
</dbReference>
<dbReference type="EMBL" id="JBHRST010000019">
    <property type="protein sequence ID" value="MFC3098501.1"/>
    <property type="molecule type" value="Genomic_DNA"/>
</dbReference>
<feature type="chain" id="PRO_5046751897" evidence="3">
    <location>
        <begin position="26"/>
        <end position="492"/>
    </location>
</feature>
<proteinExistence type="predicted"/>
<dbReference type="InterPro" id="IPR019734">
    <property type="entry name" value="TPR_rpt"/>
</dbReference>
<dbReference type="RefSeq" id="WP_336927213.1">
    <property type="nucleotide sequence ID" value="NZ_JBANRO010000012.1"/>
</dbReference>
<feature type="domain" description="SPOR" evidence="4">
    <location>
        <begin position="392"/>
        <end position="476"/>
    </location>
</feature>
<feature type="region of interest" description="Disordered" evidence="2">
    <location>
        <begin position="373"/>
        <end position="397"/>
    </location>
</feature>
<feature type="compositionally biased region" description="Low complexity" evidence="2">
    <location>
        <begin position="373"/>
        <end position="391"/>
    </location>
</feature>
<feature type="signal peptide" evidence="3">
    <location>
        <begin position="1"/>
        <end position="25"/>
    </location>
</feature>
<evidence type="ECO:0000313" key="6">
    <source>
        <dbReference type="Proteomes" id="UP001595456"/>
    </source>
</evidence>
<dbReference type="Pfam" id="PF05036">
    <property type="entry name" value="SPOR"/>
    <property type="match status" value="1"/>
</dbReference>
<keyword evidence="3" id="KW-0732">Signal</keyword>
<dbReference type="SUPFAM" id="SSF110997">
    <property type="entry name" value="Sporulation related repeat"/>
    <property type="match status" value="1"/>
</dbReference>
<evidence type="ECO:0000256" key="2">
    <source>
        <dbReference type="SAM" id="MobiDB-lite"/>
    </source>
</evidence>
<reference evidence="6" key="1">
    <citation type="journal article" date="2019" name="Int. J. Syst. Evol. Microbiol.">
        <title>The Global Catalogue of Microorganisms (GCM) 10K type strain sequencing project: providing services to taxonomists for standard genome sequencing and annotation.</title>
        <authorList>
            <consortium name="The Broad Institute Genomics Platform"/>
            <consortium name="The Broad Institute Genome Sequencing Center for Infectious Disease"/>
            <person name="Wu L."/>
            <person name="Ma J."/>
        </authorList>
    </citation>
    <scope>NUCLEOTIDE SEQUENCE [LARGE SCALE GENOMIC DNA]</scope>
    <source>
        <strain evidence="6">KCTC 52607</strain>
    </source>
</reference>
<dbReference type="PROSITE" id="PS51257">
    <property type="entry name" value="PROKAR_LIPOPROTEIN"/>
    <property type="match status" value="1"/>
</dbReference>
<organism evidence="5 6">
    <name type="scientific">Alteraurantiacibacter palmitatis</name>
    <dbReference type="NCBI Taxonomy" id="2054628"/>
    <lineage>
        <taxon>Bacteria</taxon>
        <taxon>Pseudomonadati</taxon>
        <taxon>Pseudomonadota</taxon>
        <taxon>Alphaproteobacteria</taxon>
        <taxon>Sphingomonadales</taxon>
        <taxon>Erythrobacteraceae</taxon>
        <taxon>Alteraurantiacibacter</taxon>
    </lineage>
</organism>
<dbReference type="PROSITE" id="PS50005">
    <property type="entry name" value="TPR"/>
    <property type="match status" value="1"/>
</dbReference>
<keyword evidence="6" id="KW-1185">Reference proteome</keyword>
<dbReference type="PROSITE" id="PS51724">
    <property type="entry name" value="SPOR"/>
    <property type="match status" value="1"/>
</dbReference>
<dbReference type="InterPro" id="IPR036680">
    <property type="entry name" value="SPOR-like_sf"/>
</dbReference>
<dbReference type="SUPFAM" id="SSF48452">
    <property type="entry name" value="TPR-like"/>
    <property type="match status" value="1"/>
</dbReference>
<keyword evidence="1" id="KW-0802">TPR repeat</keyword>
<evidence type="ECO:0000313" key="5">
    <source>
        <dbReference type="EMBL" id="MFC3098501.1"/>
    </source>
</evidence>
<sequence length="492" mass="50766">MDTTDTRLRLTGLAFGTAMASVLLAGCATTVPQSADAAATAAQTAMAEGRHDRALRLAEQAVQADPHNAATRALLAKAYLDAGRFASAETTFTDAMMLGDNSPRTALSLALALTAQAKYTEAGALLNAWEGRLPVADLGLALALAGQPDRGIHLMTNAIRGGDDTVKMRQNLAYAYAVAGRWRESRLMASQDVPADQVGARMEQWAAMAAPEAYEQRVARLLGVPAGVRDAGQPLHLALSNTPTPQQLGAEATALAATQAPAAPMPALAAAPQSPAPLAMAVPANGRELPAVGSASLTERAPLPAMAPVSVPETSRMAASTSFAQAFSGETQNQTATPALDASSFAVADRATSTAAPATRPAAPVTNRYAAAAQPRESAQAATPAAPATRRSAGDGSHLVQLGSFSSEQGARRAWGIYVSRHPQLANHEMVITEAVVNGRRYFRVSAGGFDRSASRAMCGQINARSSDGCISWAAASPLPGAVDRGIRMASR</sequence>
<dbReference type="Pfam" id="PF14559">
    <property type="entry name" value="TPR_19"/>
    <property type="match status" value="1"/>
</dbReference>
<evidence type="ECO:0000256" key="1">
    <source>
        <dbReference type="PROSITE-ProRule" id="PRU00339"/>
    </source>
</evidence>
<evidence type="ECO:0000259" key="4">
    <source>
        <dbReference type="PROSITE" id="PS51724"/>
    </source>
</evidence>
<dbReference type="Proteomes" id="UP001595456">
    <property type="component" value="Unassembled WGS sequence"/>
</dbReference>
<accession>A0ABV7E9J9</accession>
<name>A0ABV7E9J9_9SPHN</name>
<dbReference type="InterPro" id="IPR011990">
    <property type="entry name" value="TPR-like_helical_dom_sf"/>
</dbReference>
<feature type="repeat" description="TPR" evidence="1">
    <location>
        <begin position="35"/>
        <end position="68"/>
    </location>
</feature>
<evidence type="ECO:0000256" key="3">
    <source>
        <dbReference type="SAM" id="SignalP"/>
    </source>
</evidence>
<dbReference type="SMART" id="SM00028">
    <property type="entry name" value="TPR"/>
    <property type="match status" value="2"/>
</dbReference>
<gene>
    <name evidence="5" type="ORF">ACFODU_11950</name>
</gene>